<feature type="disulfide bond" evidence="6">
    <location>
        <begin position="106"/>
        <end position="115"/>
    </location>
</feature>
<evidence type="ECO:0000313" key="8">
    <source>
        <dbReference type="Proteomes" id="UP000749559"/>
    </source>
</evidence>
<dbReference type="PANTHER" id="PTHR12916:SF4">
    <property type="entry name" value="UNINFLATABLE, ISOFORM C"/>
    <property type="match status" value="1"/>
</dbReference>
<dbReference type="OrthoDB" id="430340at2759"/>
<dbReference type="InterPro" id="IPR000152">
    <property type="entry name" value="EGF-type_Asp/Asn_hydroxyl_site"/>
</dbReference>
<dbReference type="GO" id="GO:0005509">
    <property type="term" value="F:calcium ion binding"/>
    <property type="evidence" value="ECO:0007669"/>
    <property type="project" value="InterPro"/>
</dbReference>
<dbReference type="PROSITE" id="PS01186">
    <property type="entry name" value="EGF_2"/>
    <property type="match status" value="1"/>
</dbReference>
<evidence type="ECO:0000256" key="2">
    <source>
        <dbReference type="ARBA" id="ARBA00022729"/>
    </source>
</evidence>
<evidence type="ECO:0000256" key="4">
    <source>
        <dbReference type="ARBA" id="ARBA00023157"/>
    </source>
</evidence>
<gene>
    <name evidence="7" type="ORF">OFUS_LOCUS22484</name>
</gene>
<dbReference type="SMART" id="SM00179">
    <property type="entry name" value="EGF_CA"/>
    <property type="match status" value="1"/>
</dbReference>
<sequence length="138" mass="15583">MNLLKVMVLLVLISCCISSSESKKSKSSKSSKEEFLDLIREDIADIKTDIASYFNGTQNSIESCCNDTKDAIAELTRVLELDECDSDPCQNGGRCIDRYNGYKCECAAGFFGINCEMVGYRPSMHKTKQRPPYRFSRY</sequence>
<dbReference type="Pfam" id="PF00008">
    <property type="entry name" value="EGF"/>
    <property type="match status" value="1"/>
</dbReference>
<dbReference type="PROSITE" id="PS00010">
    <property type="entry name" value="ASX_HYDROXYL"/>
    <property type="match status" value="1"/>
</dbReference>
<dbReference type="SUPFAM" id="SSF57196">
    <property type="entry name" value="EGF/Laminin"/>
    <property type="match status" value="1"/>
</dbReference>
<keyword evidence="8" id="KW-1185">Reference proteome</keyword>
<dbReference type="FunFam" id="2.10.25.10:FF:000004">
    <property type="entry name" value="Neurogenic locus notch 1"/>
    <property type="match status" value="1"/>
</dbReference>
<dbReference type="CDD" id="cd00054">
    <property type="entry name" value="EGF_CA"/>
    <property type="match status" value="1"/>
</dbReference>
<dbReference type="GO" id="GO:0007219">
    <property type="term" value="P:Notch signaling pathway"/>
    <property type="evidence" value="ECO:0007669"/>
    <property type="project" value="TreeGrafter"/>
</dbReference>
<evidence type="ECO:0000256" key="6">
    <source>
        <dbReference type="PROSITE-ProRule" id="PRU00076"/>
    </source>
</evidence>
<reference evidence="7" key="1">
    <citation type="submission" date="2022-03" db="EMBL/GenBank/DDBJ databases">
        <authorList>
            <person name="Martin C."/>
        </authorList>
    </citation>
    <scope>NUCLEOTIDE SEQUENCE</scope>
</reference>
<dbReference type="InterPro" id="IPR001881">
    <property type="entry name" value="EGF-like_Ca-bd_dom"/>
</dbReference>
<comment type="caution">
    <text evidence="6">Lacks conserved residue(s) required for the propagation of feature annotation.</text>
</comment>
<proteinExistence type="predicted"/>
<dbReference type="PROSITE" id="PS01187">
    <property type="entry name" value="EGF_CA"/>
    <property type="match status" value="1"/>
</dbReference>
<keyword evidence="5" id="KW-0325">Glycoprotein</keyword>
<dbReference type="EMBL" id="CAIIXF020000011">
    <property type="protein sequence ID" value="CAH1798330.1"/>
    <property type="molecule type" value="Genomic_DNA"/>
</dbReference>
<dbReference type="GO" id="GO:0005112">
    <property type="term" value="F:Notch binding"/>
    <property type="evidence" value="ECO:0007669"/>
    <property type="project" value="TreeGrafter"/>
</dbReference>
<evidence type="ECO:0000256" key="5">
    <source>
        <dbReference type="ARBA" id="ARBA00023180"/>
    </source>
</evidence>
<dbReference type="Proteomes" id="UP000749559">
    <property type="component" value="Unassembled WGS sequence"/>
</dbReference>
<comment type="caution">
    <text evidence="7">The sequence shown here is derived from an EMBL/GenBank/DDBJ whole genome shotgun (WGS) entry which is preliminary data.</text>
</comment>
<evidence type="ECO:0000256" key="1">
    <source>
        <dbReference type="ARBA" id="ARBA00022536"/>
    </source>
</evidence>
<accession>A0A8J1TEE5</accession>
<organism evidence="7 8">
    <name type="scientific">Owenia fusiformis</name>
    <name type="common">Polychaete worm</name>
    <dbReference type="NCBI Taxonomy" id="6347"/>
    <lineage>
        <taxon>Eukaryota</taxon>
        <taxon>Metazoa</taxon>
        <taxon>Spiralia</taxon>
        <taxon>Lophotrochozoa</taxon>
        <taxon>Annelida</taxon>
        <taxon>Polychaeta</taxon>
        <taxon>Sedentaria</taxon>
        <taxon>Canalipalpata</taxon>
        <taxon>Sabellida</taxon>
        <taxon>Oweniida</taxon>
        <taxon>Oweniidae</taxon>
        <taxon>Owenia</taxon>
    </lineage>
</organism>
<dbReference type="Gene3D" id="2.10.25.10">
    <property type="entry name" value="Laminin"/>
    <property type="match status" value="1"/>
</dbReference>
<keyword evidence="3" id="KW-0677">Repeat</keyword>
<keyword evidence="1 6" id="KW-0245">EGF-like domain</keyword>
<evidence type="ECO:0000313" key="7">
    <source>
        <dbReference type="EMBL" id="CAH1798330.1"/>
    </source>
</evidence>
<protein>
    <submittedName>
        <fullName evidence="7">Uncharacterized protein</fullName>
    </submittedName>
</protein>
<dbReference type="SMART" id="SM00181">
    <property type="entry name" value="EGF"/>
    <property type="match status" value="1"/>
</dbReference>
<dbReference type="PRINTS" id="PR00010">
    <property type="entry name" value="EGFBLOOD"/>
</dbReference>
<keyword evidence="4 6" id="KW-1015">Disulfide bond</keyword>
<evidence type="ECO:0000256" key="3">
    <source>
        <dbReference type="ARBA" id="ARBA00022737"/>
    </source>
</evidence>
<dbReference type="InterPro" id="IPR018097">
    <property type="entry name" value="EGF_Ca-bd_CS"/>
</dbReference>
<dbReference type="AlphaFoldDB" id="A0A8J1TEE5"/>
<keyword evidence="2" id="KW-0732">Signal</keyword>
<dbReference type="PANTHER" id="PTHR12916">
    <property type="entry name" value="CYTOCHROME C OXIDASE POLYPEPTIDE VIC-2"/>
    <property type="match status" value="1"/>
</dbReference>
<dbReference type="PROSITE" id="PS00022">
    <property type="entry name" value="EGF_1"/>
    <property type="match status" value="1"/>
</dbReference>
<dbReference type="PROSITE" id="PS50026">
    <property type="entry name" value="EGF_3"/>
    <property type="match status" value="1"/>
</dbReference>
<dbReference type="InterPro" id="IPR000742">
    <property type="entry name" value="EGF"/>
</dbReference>
<name>A0A8J1TEE5_OWEFU</name>